<dbReference type="Proteomes" id="UP000806378">
    <property type="component" value="Unassembled WGS sequence"/>
</dbReference>
<keyword evidence="4 9" id="KW-0929">Antimicrobial</keyword>
<dbReference type="PANTHER" id="PTHR36788">
    <property type="entry name" value="DEFENSIN-LIKE PROTEIN 183"/>
    <property type="match status" value="1"/>
</dbReference>
<sequence length="80" mass="8481">MARLLQAYCLCLVVFVLTAGSMMKTTLAKACMEDLGTCDPGNDDCGRRCYTKHGEGSQGTCDTAISPPVCSCTYFCPPSA</sequence>
<dbReference type="GO" id="GO:0050832">
    <property type="term" value="P:defense response to fungus"/>
    <property type="evidence" value="ECO:0007669"/>
    <property type="project" value="UniProtKB-UniRule"/>
</dbReference>
<evidence type="ECO:0000256" key="8">
    <source>
        <dbReference type="ARBA" id="ARBA00023157"/>
    </source>
</evidence>
<evidence type="ECO:0000256" key="1">
    <source>
        <dbReference type="ARBA" id="ARBA00004613"/>
    </source>
</evidence>
<comment type="caution">
    <text evidence="11">The sequence shown here is derived from an EMBL/GenBank/DDBJ whole genome shotgun (WGS) entry which is preliminary data.</text>
</comment>
<organism evidence="11 12">
    <name type="scientific">Corymbia citriodora subsp. variegata</name>
    <dbReference type="NCBI Taxonomy" id="360336"/>
    <lineage>
        <taxon>Eukaryota</taxon>
        <taxon>Viridiplantae</taxon>
        <taxon>Streptophyta</taxon>
        <taxon>Embryophyta</taxon>
        <taxon>Tracheophyta</taxon>
        <taxon>Spermatophyta</taxon>
        <taxon>Magnoliopsida</taxon>
        <taxon>eudicotyledons</taxon>
        <taxon>Gunneridae</taxon>
        <taxon>Pentapetalae</taxon>
        <taxon>rosids</taxon>
        <taxon>malvids</taxon>
        <taxon>Myrtales</taxon>
        <taxon>Myrtaceae</taxon>
        <taxon>Myrtoideae</taxon>
        <taxon>Eucalypteae</taxon>
        <taxon>Corymbia</taxon>
    </lineage>
</organism>
<dbReference type="Gramene" id="rna-gnl|WGS:JABURB|Cocit.L4378.1">
    <property type="protein sequence ID" value="cds-KAF7846435.1"/>
    <property type="gene ID" value="gene-BT93_L4378"/>
</dbReference>
<dbReference type="OrthoDB" id="993238at2759"/>
<accession>A0A8T0CLC8</accession>
<evidence type="ECO:0000313" key="12">
    <source>
        <dbReference type="Proteomes" id="UP000806378"/>
    </source>
</evidence>
<evidence type="ECO:0000256" key="3">
    <source>
        <dbReference type="ARBA" id="ARBA00022525"/>
    </source>
</evidence>
<name>A0A8T0CLC8_CORYI</name>
<keyword evidence="8" id="KW-1015">Disulfide bond</keyword>
<dbReference type="AlphaFoldDB" id="A0A8T0CLC8"/>
<dbReference type="PANTHER" id="PTHR36788:SF2">
    <property type="entry name" value="DEFENSIN-LIKE PROTEIN 183"/>
    <property type="match status" value="1"/>
</dbReference>
<dbReference type="EMBL" id="MU091471">
    <property type="protein sequence ID" value="KAF7846966.1"/>
    <property type="molecule type" value="Genomic_DNA"/>
</dbReference>
<protein>
    <recommendedName>
        <fullName evidence="9">Defensin-like protein</fullName>
    </recommendedName>
</protein>
<dbReference type="GO" id="GO:0005576">
    <property type="term" value="C:extracellular region"/>
    <property type="evidence" value="ECO:0007669"/>
    <property type="project" value="UniProtKB-SubCell"/>
</dbReference>
<evidence type="ECO:0000256" key="5">
    <source>
        <dbReference type="ARBA" id="ARBA00022577"/>
    </source>
</evidence>
<dbReference type="EMBL" id="MU093240">
    <property type="protein sequence ID" value="KAF7846435.1"/>
    <property type="molecule type" value="Genomic_DNA"/>
</dbReference>
<feature type="chain" id="PRO_5036511303" description="Defensin-like protein" evidence="9">
    <location>
        <begin position="29"/>
        <end position="80"/>
    </location>
</feature>
<feature type="signal peptide" evidence="9">
    <location>
        <begin position="1"/>
        <end position="28"/>
    </location>
</feature>
<keyword evidence="6 9" id="KW-0732">Signal</keyword>
<dbReference type="Gramene" id="rna-gnl|WGS:JABURB|Cocit.L3529.1">
    <property type="protein sequence ID" value="cds-KAF7846966.1"/>
    <property type="gene ID" value="gene-BT93_L3529"/>
</dbReference>
<comment type="similarity">
    <text evidence="2 9">Belongs to the DEFL family.</text>
</comment>
<comment type="subcellular location">
    <subcellularLocation>
        <location evidence="1 9">Secreted</location>
    </subcellularLocation>
</comment>
<proteinExistence type="inferred from homology"/>
<evidence type="ECO:0000313" key="10">
    <source>
        <dbReference type="EMBL" id="KAF7846435.1"/>
    </source>
</evidence>
<evidence type="ECO:0000313" key="11">
    <source>
        <dbReference type="EMBL" id="KAF7846966.1"/>
    </source>
</evidence>
<reference evidence="11" key="1">
    <citation type="submission" date="2020-05" db="EMBL/GenBank/DDBJ databases">
        <title>WGS assembly of Corymbia citriodora subspecies variegata.</title>
        <authorList>
            <person name="Barry K."/>
            <person name="Hundley H."/>
            <person name="Shu S."/>
            <person name="Jenkins J."/>
            <person name="Grimwood J."/>
            <person name="Baten A."/>
        </authorList>
    </citation>
    <scope>NUCLEOTIDE SEQUENCE</scope>
    <source>
        <strain evidence="11">CV2-018</strain>
    </source>
</reference>
<evidence type="ECO:0000256" key="6">
    <source>
        <dbReference type="ARBA" id="ARBA00022729"/>
    </source>
</evidence>
<evidence type="ECO:0000256" key="7">
    <source>
        <dbReference type="ARBA" id="ARBA00022821"/>
    </source>
</evidence>
<dbReference type="GO" id="GO:0031640">
    <property type="term" value="P:killing of cells of another organism"/>
    <property type="evidence" value="ECO:0007669"/>
    <property type="project" value="UniProtKB-UniRule"/>
</dbReference>
<dbReference type="InterPro" id="IPR039641">
    <property type="entry name" value="LCR"/>
</dbReference>
<keyword evidence="7 9" id="KW-0611">Plant defense</keyword>
<gene>
    <name evidence="11" type="ORF">BT93_L3529</name>
    <name evidence="10" type="ORF">BT93_L4378</name>
</gene>
<evidence type="ECO:0000256" key="2">
    <source>
        <dbReference type="ARBA" id="ARBA00006722"/>
    </source>
</evidence>
<keyword evidence="3 9" id="KW-0964">Secreted</keyword>
<keyword evidence="5 9" id="KW-0295">Fungicide</keyword>
<keyword evidence="12" id="KW-1185">Reference proteome</keyword>
<evidence type="ECO:0000256" key="4">
    <source>
        <dbReference type="ARBA" id="ARBA00022529"/>
    </source>
</evidence>
<evidence type="ECO:0000256" key="9">
    <source>
        <dbReference type="RuleBase" id="RU367109"/>
    </source>
</evidence>